<evidence type="ECO:0000256" key="3">
    <source>
        <dbReference type="ARBA" id="ARBA00022490"/>
    </source>
</evidence>
<evidence type="ECO:0000256" key="2">
    <source>
        <dbReference type="ARBA" id="ARBA00010610"/>
    </source>
</evidence>
<dbReference type="PIRSF" id="PIRSF002096">
    <property type="entry name" value="HnS"/>
    <property type="match status" value="1"/>
</dbReference>
<dbReference type="PANTHER" id="PTHR38097">
    <property type="match status" value="1"/>
</dbReference>
<dbReference type="SUPFAM" id="SSF81273">
    <property type="entry name" value="H-NS histone-like proteins"/>
    <property type="match status" value="2"/>
</dbReference>
<accession>A0A437Q7A3</accession>
<dbReference type="GO" id="GO:0030527">
    <property type="term" value="F:structural constituent of chromatin"/>
    <property type="evidence" value="ECO:0007669"/>
    <property type="project" value="InterPro"/>
</dbReference>
<dbReference type="InterPro" id="IPR054180">
    <property type="entry name" value="H-NS-like_N"/>
</dbReference>
<dbReference type="PANTHER" id="PTHR38097:SF2">
    <property type="entry name" value="DNA-BINDING PROTEIN STPA"/>
    <property type="match status" value="1"/>
</dbReference>
<evidence type="ECO:0000256" key="6">
    <source>
        <dbReference type="SAM" id="Coils"/>
    </source>
</evidence>
<dbReference type="InterPro" id="IPR027454">
    <property type="entry name" value="Histone_HNS_N"/>
</dbReference>
<dbReference type="GO" id="GO:0000976">
    <property type="term" value="F:transcription cis-regulatory region binding"/>
    <property type="evidence" value="ECO:0007669"/>
    <property type="project" value="TreeGrafter"/>
</dbReference>
<dbReference type="GO" id="GO:0005829">
    <property type="term" value="C:cytosol"/>
    <property type="evidence" value="ECO:0007669"/>
    <property type="project" value="TreeGrafter"/>
</dbReference>
<evidence type="ECO:0000256" key="5">
    <source>
        <dbReference type="PIRNR" id="PIRNR002096"/>
    </source>
</evidence>
<organism evidence="8 9">
    <name type="scientific">Neptunomonas marina</name>
    <dbReference type="NCBI Taxonomy" id="1815562"/>
    <lineage>
        <taxon>Bacteria</taxon>
        <taxon>Pseudomonadati</taxon>
        <taxon>Pseudomonadota</taxon>
        <taxon>Gammaproteobacteria</taxon>
        <taxon>Oceanospirillales</taxon>
        <taxon>Oceanospirillaceae</taxon>
        <taxon>Neptunomonas</taxon>
    </lineage>
</organism>
<dbReference type="Proteomes" id="UP000282818">
    <property type="component" value="Unassembled WGS sequence"/>
</dbReference>
<dbReference type="InterPro" id="IPR037150">
    <property type="entry name" value="H-NS_C_dom_sf"/>
</dbReference>
<dbReference type="RefSeq" id="WP_127694620.1">
    <property type="nucleotide sequence ID" value="NZ_SACQ01000005.1"/>
</dbReference>
<feature type="coiled-coil region" evidence="6">
    <location>
        <begin position="33"/>
        <end position="67"/>
    </location>
</feature>
<evidence type="ECO:0000256" key="4">
    <source>
        <dbReference type="ARBA" id="ARBA00023125"/>
    </source>
</evidence>
<evidence type="ECO:0000259" key="7">
    <source>
        <dbReference type="SMART" id="SM00528"/>
    </source>
</evidence>
<dbReference type="GO" id="GO:0003680">
    <property type="term" value="F:minor groove of adenine-thymine-rich DNA binding"/>
    <property type="evidence" value="ECO:0007669"/>
    <property type="project" value="TreeGrafter"/>
</dbReference>
<keyword evidence="9" id="KW-1185">Reference proteome</keyword>
<comment type="similarity">
    <text evidence="2 5">Belongs to the histone-like protein H-NS family.</text>
</comment>
<keyword evidence="4 5" id="KW-0238">DNA-binding</keyword>
<gene>
    <name evidence="8" type="ORF">EOE65_12345</name>
</gene>
<dbReference type="GO" id="GO:0003681">
    <property type="term" value="F:bent DNA binding"/>
    <property type="evidence" value="ECO:0007669"/>
    <property type="project" value="TreeGrafter"/>
</dbReference>
<evidence type="ECO:0000313" key="8">
    <source>
        <dbReference type="EMBL" id="RVU30424.1"/>
    </source>
</evidence>
<sequence>MTEFLKVLMRKNSLRKQCQDLSIADVEKVIADLNEIHGEKIAVEEEKQRVEQEKNEKIDAIRRTMQEAGLSFDDLRDLVAETPKKKVEAKYRIEDEEGNVHEWSGRGRTPLAFQRYFDKHGVDKDACRIK</sequence>
<protein>
    <recommendedName>
        <fullName evidence="5">DNA-binding protein</fullName>
    </recommendedName>
</protein>
<dbReference type="GO" id="GO:0046983">
    <property type="term" value="F:protein dimerization activity"/>
    <property type="evidence" value="ECO:0007669"/>
    <property type="project" value="InterPro"/>
</dbReference>
<name>A0A437Q7A3_9GAMM</name>
<keyword evidence="3" id="KW-0963">Cytoplasm</keyword>
<reference evidence="8 9" key="1">
    <citation type="submission" date="2019-01" db="EMBL/GenBank/DDBJ databases">
        <authorList>
            <person name="Chen W.-M."/>
        </authorList>
    </citation>
    <scope>NUCLEOTIDE SEQUENCE [LARGE SCALE GENOMIC DNA]</scope>
    <source>
        <strain evidence="8 9">HPM-16</strain>
    </source>
</reference>
<proteinExistence type="inferred from homology"/>
<dbReference type="InterPro" id="IPR027444">
    <property type="entry name" value="H-NS_C_dom"/>
</dbReference>
<dbReference type="GO" id="GO:0032993">
    <property type="term" value="C:protein-DNA complex"/>
    <property type="evidence" value="ECO:0007669"/>
    <property type="project" value="TreeGrafter"/>
</dbReference>
<comment type="caution">
    <text evidence="8">The sequence shown here is derived from an EMBL/GenBank/DDBJ whole genome shotgun (WGS) entry which is preliminary data.</text>
</comment>
<dbReference type="EMBL" id="SACQ01000005">
    <property type="protein sequence ID" value="RVU30424.1"/>
    <property type="molecule type" value="Genomic_DNA"/>
</dbReference>
<dbReference type="Pfam" id="PF00816">
    <property type="entry name" value="Histone_HNS"/>
    <property type="match status" value="1"/>
</dbReference>
<dbReference type="Pfam" id="PF22470">
    <property type="entry name" value="Histone_HNS_N"/>
    <property type="match status" value="1"/>
</dbReference>
<evidence type="ECO:0000256" key="1">
    <source>
        <dbReference type="ARBA" id="ARBA00004453"/>
    </source>
</evidence>
<evidence type="ECO:0000313" key="9">
    <source>
        <dbReference type="Proteomes" id="UP000282818"/>
    </source>
</evidence>
<dbReference type="AlphaFoldDB" id="A0A437Q7A3"/>
<dbReference type="Gene3D" id="4.10.430.10">
    <property type="entry name" value="Histone-like protein H-NS, C-terminal domain"/>
    <property type="match status" value="1"/>
</dbReference>
<dbReference type="InterPro" id="IPR001801">
    <property type="entry name" value="Histone_HNS"/>
</dbReference>
<dbReference type="SMART" id="SM00528">
    <property type="entry name" value="HNS"/>
    <property type="match status" value="1"/>
</dbReference>
<feature type="domain" description="DNA-binding protein H-NS-like C-terminal" evidence="7">
    <location>
        <begin position="81"/>
        <end position="129"/>
    </location>
</feature>
<keyword evidence="6" id="KW-0175">Coiled coil</keyword>
<comment type="subcellular location">
    <subcellularLocation>
        <location evidence="1">Cytoplasm</location>
        <location evidence="1">Nucleoid</location>
    </subcellularLocation>
</comment>
<dbReference type="GO" id="GO:0001217">
    <property type="term" value="F:DNA-binding transcription repressor activity"/>
    <property type="evidence" value="ECO:0007669"/>
    <property type="project" value="TreeGrafter"/>
</dbReference>
<dbReference type="GO" id="GO:0009295">
    <property type="term" value="C:nucleoid"/>
    <property type="evidence" value="ECO:0007669"/>
    <property type="project" value="UniProtKB-SubCell"/>
</dbReference>
<dbReference type="Gene3D" id="1.10.287.1050">
    <property type="entry name" value="H-NS histone-like proteins"/>
    <property type="match status" value="1"/>
</dbReference>